<sequence length="255" mass="27780">ADPEGESAGERAIRHDPEIVRQEVADPVAACRPGGPGRGGDRAVVGQSCRCGGVASGATAAAARRGASPGDAGERVPVRAGAGAAVGRRRGAACGDDPHRLAARRRRGRGQTGPWRWLVELHLRRAQRRAARTPRHRRPQDQDRAVWRHDRRRTHDRLGTGDAAARRRSDRVGDRFLGRGHRRRAGRRRRLPGSLPAGPPRLAGRSCCRRRRPGGLGDYLFRRSAPGAGGLLGPHRRSERRGAGNRRRSPTLRPM</sequence>
<feature type="compositionally biased region" description="Basic and acidic residues" evidence="1">
    <location>
        <begin position="156"/>
        <end position="177"/>
    </location>
</feature>
<feature type="compositionally biased region" description="Basic residues" evidence="1">
    <location>
        <begin position="127"/>
        <end position="138"/>
    </location>
</feature>
<feature type="non-terminal residue" evidence="2">
    <location>
        <position position="255"/>
    </location>
</feature>
<gene>
    <name evidence="2" type="ORF">AVDCRST_MAG73-2940</name>
</gene>
<proteinExistence type="predicted"/>
<feature type="compositionally biased region" description="Basic residues" evidence="1">
    <location>
        <begin position="234"/>
        <end position="255"/>
    </location>
</feature>
<feature type="compositionally biased region" description="Basic and acidic residues" evidence="1">
    <location>
        <begin position="139"/>
        <end position="148"/>
    </location>
</feature>
<accession>A0A6J4UHV2</accession>
<name>A0A6J4UHV2_9BACT</name>
<dbReference type="AlphaFoldDB" id="A0A6J4UHV2"/>
<feature type="compositionally biased region" description="Low complexity" evidence="1">
    <location>
        <begin position="192"/>
        <end position="206"/>
    </location>
</feature>
<evidence type="ECO:0000313" key="2">
    <source>
        <dbReference type="EMBL" id="CAA9551235.1"/>
    </source>
</evidence>
<organism evidence="2">
    <name type="scientific">uncultured Thermomicrobiales bacterium</name>
    <dbReference type="NCBI Taxonomy" id="1645740"/>
    <lineage>
        <taxon>Bacteria</taxon>
        <taxon>Pseudomonadati</taxon>
        <taxon>Thermomicrobiota</taxon>
        <taxon>Thermomicrobia</taxon>
        <taxon>Thermomicrobiales</taxon>
        <taxon>environmental samples</taxon>
    </lineage>
</organism>
<feature type="region of interest" description="Disordered" evidence="1">
    <location>
        <begin position="64"/>
        <end position="111"/>
    </location>
</feature>
<feature type="compositionally biased region" description="Basic residues" evidence="1">
    <location>
        <begin position="178"/>
        <end position="191"/>
    </location>
</feature>
<reference evidence="2" key="1">
    <citation type="submission" date="2020-02" db="EMBL/GenBank/DDBJ databases">
        <authorList>
            <person name="Meier V. D."/>
        </authorList>
    </citation>
    <scope>NUCLEOTIDE SEQUENCE</scope>
    <source>
        <strain evidence="2">AVDCRST_MAG73</strain>
    </source>
</reference>
<feature type="non-terminal residue" evidence="2">
    <location>
        <position position="1"/>
    </location>
</feature>
<evidence type="ECO:0000256" key="1">
    <source>
        <dbReference type="SAM" id="MobiDB-lite"/>
    </source>
</evidence>
<dbReference type="EMBL" id="CADCWE010000192">
    <property type="protein sequence ID" value="CAA9551235.1"/>
    <property type="molecule type" value="Genomic_DNA"/>
</dbReference>
<protein>
    <submittedName>
        <fullName evidence="2">Uncharacterized protein</fullName>
    </submittedName>
</protein>
<feature type="region of interest" description="Disordered" evidence="1">
    <location>
        <begin position="127"/>
        <end position="255"/>
    </location>
</feature>